<protein>
    <submittedName>
        <fullName evidence="2">Uncharacterized protein</fullName>
    </submittedName>
</protein>
<sequence length="35" mass="3577">MTNASTSSPPEPKPTPASGPTNISQNCTSTFPSKL</sequence>
<feature type="compositionally biased region" description="Polar residues" evidence="1">
    <location>
        <begin position="22"/>
        <end position="35"/>
    </location>
</feature>
<reference evidence="2" key="2">
    <citation type="journal article" date="2015" name="Fish Shellfish Immunol.">
        <title>Early steps in the European eel (Anguilla anguilla)-Vibrio vulnificus interaction in the gills: Role of the RtxA13 toxin.</title>
        <authorList>
            <person name="Callol A."/>
            <person name="Pajuelo D."/>
            <person name="Ebbesson L."/>
            <person name="Teles M."/>
            <person name="MacKenzie S."/>
            <person name="Amaro C."/>
        </authorList>
    </citation>
    <scope>NUCLEOTIDE SEQUENCE</scope>
</reference>
<organism evidence="2">
    <name type="scientific">Anguilla anguilla</name>
    <name type="common">European freshwater eel</name>
    <name type="synonym">Muraena anguilla</name>
    <dbReference type="NCBI Taxonomy" id="7936"/>
    <lineage>
        <taxon>Eukaryota</taxon>
        <taxon>Metazoa</taxon>
        <taxon>Chordata</taxon>
        <taxon>Craniata</taxon>
        <taxon>Vertebrata</taxon>
        <taxon>Euteleostomi</taxon>
        <taxon>Actinopterygii</taxon>
        <taxon>Neopterygii</taxon>
        <taxon>Teleostei</taxon>
        <taxon>Anguilliformes</taxon>
        <taxon>Anguillidae</taxon>
        <taxon>Anguilla</taxon>
    </lineage>
</organism>
<accession>A0A0E9Q6N0</accession>
<reference evidence="2" key="1">
    <citation type="submission" date="2014-11" db="EMBL/GenBank/DDBJ databases">
        <authorList>
            <person name="Amaro Gonzalez C."/>
        </authorList>
    </citation>
    <scope>NUCLEOTIDE SEQUENCE</scope>
</reference>
<evidence type="ECO:0000256" key="1">
    <source>
        <dbReference type="SAM" id="MobiDB-lite"/>
    </source>
</evidence>
<feature type="region of interest" description="Disordered" evidence="1">
    <location>
        <begin position="1"/>
        <end position="35"/>
    </location>
</feature>
<evidence type="ECO:0000313" key="2">
    <source>
        <dbReference type="EMBL" id="JAH12202.1"/>
    </source>
</evidence>
<proteinExistence type="predicted"/>
<name>A0A0E9Q6N0_ANGAN</name>
<dbReference type="EMBL" id="GBXM01096375">
    <property type="protein sequence ID" value="JAH12202.1"/>
    <property type="molecule type" value="Transcribed_RNA"/>
</dbReference>
<dbReference type="AlphaFoldDB" id="A0A0E9Q6N0"/>